<evidence type="ECO:0000313" key="7">
    <source>
        <dbReference type="EMBL" id="MFC5149980.1"/>
    </source>
</evidence>
<evidence type="ECO:0000256" key="3">
    <source>
        <dbReference type="ARBA" id="ARBA00022777"/>
    </source>
</evidence>
<keyword evidence="3 4" id="KW-0418">Kinase</keyword>
<dbReference type="EC" id="2.7.1.-" evidence="7"/>
<proteinExistence type="inferred from homology"/>
<dbReference type="InterPro" id="IPR029056">
    <property type="entry name" value="Ribokinase-like"/>
</dbReference>
<gene>
    <name evidence="7" type="ORF">ACFPP6_35600</name>
</gene>
<keyword evidence="2 4" id="KW-0808">Transferase</keyword>
<dbReference type="InterPro" id="IPR002173">
    <property type="entry name" value="Carboh/pur_kinase_PfkB_CS"/>
</dbReference>
<organism evidence="7 8">
    <name type="scientific">Streptomyces aureoversilis</name>
    <dbReference type="NCBI Taxonomy" id="67277"/>
    <lineage>
        <taxon>Bacteria</taxon>
        <taxon>Bacillati</taxon>
        <taxon>Actinomycetota</taxon>
        <taxon>Actinomycetes</taxon>
        <taxon>Kitasatosporales</taxon>
        <taxon>Streptomycetaceae</taxon>
        <taxon>Streptomyces</taxon>
    </lineage>
</organism>
<dbReference type="PRINTS" id="PR00990">
    <property type="entry name" value="RIBOKINASE"/>
</dbReference>
<evidence type="ECO:0000256" key="5">
    <source>
        <dbReference type="SAM" id="MobiDB-lite"/>
    </source>
</evidence>
<dbReference type="Pfam" id="PF00294">
    <property type="entry name" value="PfkB"/>
    <property type="match status" value="1"/>
</dbReference>
<dbReference type="PANTHER" id="PTHR10584">
    <property type="entry name" value="SUGAR KINASE"/>
    <property type="match status" value="1"/>
</dbReference>
<dbReference type="SUPFAM" id="SSF53613">
    <property type="entry name" value="Ribokinase-like"/>
    <property type="match status" value="1"/>
</dbReference>
<feature type="compositionally biased region" description="Basic residues" evidence="5">
    <location>
        <begin position="300"/>
        <end position="310"/>
    </location>
</feature>
<evidence type="ECO:0000259" key="6">
    <source>
        <dbReference type="Pfam" id="PF00294"/>
    </source>
</evidence>
<dbReference type="EMBL" id="JBHSKJ010000037">
    <property type="protein sequence ID" value="MFC5149980.1"/>
    <property type="molecule type" value="Genomic_DNA"/>
</dbReference>
<dbReference type="Gene3D" id="3.40.1190.20">
    <property type="match status" value="1"/>
</dbReference>
<dbReference type="PROSITE" id="PS00584">
    <property type="entry name" value="PFKB_KINASES_2"/>
    <property type="match status" value="1"/>
</dbReference>
<comment type="caution">
    <text evidence="7">The sequence shown here is derived from an EMBL/GenBank/DDBJ whole genome shotgun (WGS) entry which is preliminary data.</text>
</comment>
<evidence type="ECO:0000256" key="1">
    <source>
        <dbReference type="ARBA" id="ARBA00010688"/>
    </source>
</evidence>
<keyword evidence="8" id="KW-1185">Reference proteome</keyword>
<evidence type="ECO:0000256" key="2">
    <source>
        <dbReference type="ARBA" id="ARBA00022679"/>
    </source>
</evidence>
<comment type="similarity">
    <text evidence="1 4">Belongs to the carbohydrate kinase PfkB family.</text>
</comment>
<accession>A0ABW0A873</accession>
<feature type="domain" description="Carbohydrate kinase PfkB" evidence="6">
    <location>
        <begin position="8"/>
        <end position="297"/>
    </location>
</feature>
<name>A0ABW0A873_9ACTN</name>
<dbReference type="RefSeq" id="WP_382051036.1">
    <property type="nucleotide sequence ID" value="NZ_JBHSKJ010000037.1"/>
</dbReference>
<dbReference type="GO" id="GO:0016301">
    <property type="term" value="F:kinase activity"/>
    <property type="evidence" value="ECO:0007669"/>
    <property type="project" value="UniProtKB-KW"/>
</dbReference>
<reference evidence="8" key="1">
    <citation type="journal article" date="2019" name="Int. J. Syst. Evol. Microbiol.">
        <title>The Global Catalogue of Microorganisms (GCM) 10K type strain sequencing project: providing services to taxonomists for standard genome sequencing and annotation.</title>
        <authorList>
            <consortium name="The Broad Institute Genomics Platform"/>
            <consortium name="The Broad Institute Genome Sequencing Center for Infectious Disease"/>
            <person name="Wu L."/>
            <person name="Ma J."/>
        </authorList>
    </citation>
    <scope>NUCLEOTIDE SEQUENCE [LARGE SCALE GENOMIC DNA]</scope>
    <source>
        <strain evidence="8">CGMCC 4.1641</strain>
    </source>
</reference>
<dbReference type="PANTHER" id="PTHR10584:SF167">
    <property type="entry name" value="PFKB DOMAIN PROTEIN"/>
    <property type="match status" value="1"/>
</dbReference>
<dbReference type="InterPro" id="IPR011611">
    <property type="entry name" value="PfkB_dom"/>
</dbReference>
<dbReference type="CDD" id="cd01166">
    <property type="entry name" value="KdgK"/>
    <property type="match status" value="1"/>
</dbReference>
<evidence type="ECO:0000256" key="4">
    <source>
        <dbReference type="RuleBase" id="RU003704"/>
    </source>
</evidence>
<feature type="region of interest" description="Disordered" evidence="5">
    <location>
        <begin position="291"/>
        <end position="327"/>
    </location>
</feature>
<evidence type="ECO:0000313" key="8">
    <source>
        <dbReference type="Proteomes" id="UP001596222"/>
    </source>
</evidence>
<dbReference type="Proteomes" id="UP001596222">
    <property type="component" value="Unassembled WGS sequence"/>
</dbReference>
<sequence length="327" mass="33006">MSGAGSATLLVVGDVVTDIVARHRTPLVPATDTAARIATLPGGAGANVACWAARSGARDVRILARVGADAADGHERALRAAGVRPHLVVDPEAPTGTVISLVGPDGERTFLTDSGTVLRLSAADWSDDLLAGVGHLHVSGYLFFADPSRTAARLAMEAARARSVPVSVDPASAGFIARFGVDRFLTAVAGADTLLPNHDEAALLTGLPDPADAAAKLSRQFPLVVSTQGSGGALVAASGAVVARVPAEPAGAVDTTGAGDAFTGAFLAARLAGRDPAEAARRGCRAGAEAVTLIGARPRLGPRPRPRPRPRPPEDPPERAAPSGLSS</sequence>
<dbReference type="InterPro" id="IPR002139">
    <property type="entry name" value="Ribo/fructo_kinase"/>
</dbReference>
<protein>
    <submittedName>
        <fullName evidence="7">Carbohydrate kinase family protein</fullName>
        <ecNumber evidence="7">2.7.1.-</ecNumber>
    </submittedName>
</protein>